<evidence type="ECO:0000313" key="4">
    <source>
        <dbReference type="Proteomes" id="UP000199152"/>
    </source>
</evidence>
<feature type="transmembrane region" description="Helical" evidence="2">
    <location>
        <begin position="5"/>
        <end position="23"/>
    </location>
</feature>
<accession>A0A1I4EV42</accession>
<evidence type="ECO:0000256" key="2">
    <source>
        <dbReference type="SAM" id="Phobius"/>
    </source>
</evidence>
<proteinExistence type="predicted"/>
<dbReference type="RefSeq" id="WP_091324531.1">
    <property type="nucleotide sequence ID" value="NZ_FOSW01000006.1"/>
</dbReference>
<dbReference type="Proteomes" id="UP000199152">
    <property type="component" value="Unassembled WGS sequence"/>
</dbReference>
<feature type="compositionally biased region" description="Low complexity" evidence="1">
    <location>
        <begin position="111"/>
        <end position="120"/>
    </location>
</feature>
<feature type="transmembrane region" description="Helical" evidence="2">
    <location>
        <begin position="35"/>
        <end position="56"/>
    </location>
</feature>
<dbReference type="OrthoDB" id="5195824at2"/>
<dbReference type="AlphaFoldDB" id="A0A1I4EV42"/>
<keyword evidence="4" id="KW-1185">Reference proteome</keyword>
<organism evidence="3 4">
    <name type="scientific">Geodermatophilus ruber</name>
    <dbReference type="NCBI Taxonomy" id="504800"/>
    <lineage>
        <taxon>Bacteria</taxon>
        <taxon>Bacillati</taxon>
        <taxon>Actinomycetota</taxon>
        <taxon>Actinomycetes</taxon>
        <taxon>Geodermatophilales</taxon>
        <taxon>Geodermatophilaceae</taxon>
        <taxon>Geodermatophilus</taxon>
    </lineage>
</organism>
<evidence type="ECO:0000313" key="3">
    <source>
        <dbReference type="EMBL" id="SFL08397.1"/>
    </source>
</evidence>
<feature type="compositionally biased region" description="Low complexity" evidence="1">
    <location>
        <begin position="94"/>
        <end position="104"/>
    </location>
</feature>
<sequence length="129" mass="13757">MRVSFLVYGVLYVVIEMVGHQLALVGWPQLTPLDVASAVADAGLTVAVGVAVLVALDVGGRRWRGSVQAWREEQARRAEEFWAQPPLDVPSWRPAPLALPAGPSAAPPPADYAAPSAARPFPEEPGRLL</sequence>
<gene>
    <name evidence="3" type="ORF">SAMN04488085_106158</name>
</gene>
<keyword evidence="2" id="KW-0472">Membrane</keyword>
<dbReference type="EMBL" id="FOSW01000006">
    <property type="protein sequence ID" value="SFL08397.1"/>
    <property type="molecule type" value="Genomic_DNA"/>
</dbReference>
<feature type="region of interest" description="Disordered" evidence="1">
    <location>
        <begin position="93"/>
        <end position="129"/>
    </location>
</feature>
<evidence type="ECO:0000256" key="1">
    <source>
        <dbReference type="SAM" id="MobiDB-lite"/>
    </source>
</evidence>
<dbReference type="InParanoid" id="A0A1I4EV42"/>
<reference evidence="3 4" key="1">
    <citation type="submission" date="2016-10" db="EMBL/GenBank/DDBJ databases">
        <authorList>
            <person name="de Groot N.N."/>
        </authorList>
    </citation>
    <scope>NUCLEOTIDE SEQUENCE [LARGE SCALE GENOMIC DNA]</scope>
    <source>
        <strain evidence="3 4">DSM 45317</strain>
    </source>
</reference>
<keyword evidence="2" id="KW-0812">Transmembrane</keyword>
<protein>
    <submittedName>
        <fullName evidence="3">Uncharacterized protein</fullName>
    </submittedName>
</protein>
<name>A0A1I4EV42_9ACTN</name>
<keyword evidence="2" id="KW-1133">Transmembrane helix</keyword>